<evidence type="ECO:0000313" key="3">
    <source>
        <dbReference type="Proteomes" id="UP000283433"/>
    </source>
</evidence>
<protein>
    <submittedName>
        <fullName evidence="2">Transcriptional regulator</fullName>
    </submittedName>
</protein>
<dbReference type="PANTHER" id="PTHR34585">
    <property type="match status" value="1"/>
</dbReference>
<gene>
    <name evidence="2" type="ORF">BCY91_10990</name>
</gene>
<dbReference type="Proteomes" id="UP000283433">
    <property type="component" value="Unassembled WGS sequence"/>
</dbReference>
<proteinExistence type="predicted"/>
<sequence length="87" mass="9929">MNIEILTKADLQTFKTELLNDIKQLFTNKNSDNQKWLKGIDVRKLLNISAGTLQNLRINGTLNPSKIGGTLFYNKREIEKMLEANHG</sequence>
<keyword evidence="3" id="KW-1185">Reference proteome</keyword>
<reference evidence="2 3" key="1">
    <citation type="submission" date="2016-07" db="EMBL/GenBank/DDBJ databases">
        <title>Genome of Pelobium manganitolerans.</title>
        <authorList>
            <person name="Wu S."/>
            <person name="Wang G."/>
        </authorList>
    </citation>
    <scope>NUCLEOTIDE SEQUENCE [LARGE SCALE GENOMIC DNA]</scope>
    <source>
        <strain evidence="2 3">YS-25</strain>
    </source>
</reference>
<dbReference type="Pfam" id="PF12728">
    <property type="entry name" value="HTH_17"/>
    <property type="match status" value="1"/>
</dbReference>
<dbReference type="EMBL" id="MBTA01000029">
    <property type="protein sequence ID" value="RKD12770.1"/>
    <property type="molecule type" value="Genomic_DNA"/>
</dbReference>
<name>A0A419S234_9SPHI</name>
<dbReference type="OrthoDB" id="1524679at2"/>
<comment type="caution">
    <text evidence="2">The sequence shown here is derived from an EMBL/GenBank/DDBJ whole genome shotgun (WGS) entry which is preliminary data.</text>
</comment>
<dbReference type="InterPro" id="IPR041657">
    <property type="entry name" value="HTH_17"/>
</dbReference>
<dbReference type="PANTHER" id="PTHR34585:SF22">
    <property type="entry name" value="HELIX-TURN-HELIX DOMAIN-CONTAINING PROTEIN"/>
    <property type="match status" value="1"/>
</dbReference>
<dbReference type="RefSeq" id="WP_120182994.1">
    <property type="nucleotide sequence ID" value="NZ_MBTA01000029.1"/>
</dbReference>
<evidence type="ECO:0000259" key="1">
    <source>
        <dbReference type="Pfam" id="PF12728"/>
    </source>
</evidence>
<accession>A0A419S234</accession>
<evidence type="ECO:0000313" key="2">
    <source>
        <dbReference type="EMBL" id="RKD12770.1"/>
    </source>
</evidence>
<feature type="domain" description="Helix-turn-helix" evidence="1">
    <location>
        <begin position="41"/>
        <end position="85"/>
    </location>
</feature>
<organism evidence="2 3">
    <name type="scientific">Pelobium manganitolerans</name>
    <dbReference type="NCBI Taxonomy" id="1842495"/>
    <lineage>
        <taxon>Bacteria</taxon>
        <taxon>Pseudomonadati</taxon>
        <taxon>Bacteroidota</taxon>
        <taxon>Sphingobacteriia</taxon>
        <taxon>Sphingobacteriales</taxon>
        <taxon>Sphingobacteriaceae</taxon>
        <taxon>Pelobium</taxon>
    </lineage>
</organism>
<dbReference type="AlphaFoldDB" id="A0A419S234"/>